<dbReference type="PANTHER" id="PTHR43791">
    <property type="entry name" value="PERMEASE-RELATED"/>
    <property type="match status" value="1"/>
</dbReference>
<protein>
    <submittedName>
        <fullName evidence="8">MFS general substrate transporter</fullName>
    </submittedName>
</protein>
<feature type="transmembrane region" description="Helical" evidence="6">
    <location>
        <begin position="317"/>
        <end position="337"/>
    </location>
</feature>
<gene>
    <name evidence="8" type="ORF">CC85DRAFT_283321</name>
</gene>
<evidence type="ECO:0000256" key="5">
    <source>
        <dbReference type="ARBA" id="ARBA00023136"/>
    </source>
</evidence>
<evidence type="ECO:0000259" key="7">
    <source>
        <dbReference type="PROSITE" id="PS50850"/>
    </source>
</evidence>
<name>A0A0J1B9Z5_9TREE</name>
<dbReference type="OrthoDB" id="2985014at2759"/>
<dbReference type="PROSITE" id="PS50850">
    <property type="entry name" value="MFS"/>
    <property type="match status" value="1"/>
</dbReference>
<keyword evidence="4 6" id="KW-1133">Transmembrane helix</keyword>
<evidence type="ECO:0000256" key="4">
    <source>
        <dbReference type="ARBA" id="ARBA00022989"/>
    </source>
</evidence>
<keyword evidence="3 6" id="KW-0812">Transmembrane</keyword>
<feature type="transmembrane region" description="Helical" evidence="6">
    <location>
        <begin position="211"/>
        <end position="233"/>
    </location>
</feature>
<feature type="transmembrane region" description="Helical" evidence="6">
    <location>
        <begin position="279"/>
        <end position="305"/>
    </location>
</feature>
<dbReference type="AlphaFoldDB" id="A0A0J1B9Z5"/>
<dbReference type="GO" id="GO:0016020">
    <property type="term" value="C:membrane"/>
    <property type="evidence" value="ECO:0007669"/>
    <property type="project" value="UniProtKB-SubCell"/>
</dbReference>
<evidence type="ECO:0000256" key="2">
    <source>
        <dbReference type="ARBA" id="ARBA00022448"/>
    </source>
</evidence>
<organism evidence="8 9">
    <name type="scientific">Cutaneotrichosporon oleaginosum</name>
    <dbReference type="NCBI Taxonomy" id="879819"/>
    <lineage>
        <taxon>Eukaryota</taxon>
        <taxon>Fungi</taxon>
        <taxon>Dikarya</taxon>
        <taxon>Basidiomycota</taxon>
        <taxon>Agaricomycotina</taxon>
        <taxon>Tremellomycetes</taxon>
        <taxon>Trichosporonales</taxon>
        <taxon>Trichosporonaceae</taxon>
        <taxon>Cutaneotrichosporon</taxon>
    </lineage>
</organism>
<accession>A0A0J1B9Z5</accession>
<dbReference type="FunFam" id="1.20.1250.20:FF:000018">
    <property type="entry name" value="MFS transporter permease"/>
    <property type="match status" value="1"/>
</dbReference>
<evidence type="ECO:0000256" key="3">
    <source>
        <dbReference type="ARBA" id="ARBA00022692"/>
    </source>
</evidence>
<dbReference type="EMBL" id="KQ087185">
    <property type="protein sequence ID" value="KLT44684.1"/>
    <property type="molecule type" value="Genomic_DNA"/>
</dbReference>
<dbReference type="SUPFAM" id="SSF103473">
    <property type="entry name" value="MFS general substrate transporter"/>
    <property type="match status" value="1"/>
</dbReference>
<keyword evidence="2" id="KW-0813">Transport</keyword>
<feature type="transmembrane region" description="Helical" evidence="6">
    <location>
        <begin position="117"/>
        <end position="135"/>
    </location>
</feature>
<feature type="domain" description="Major facilitator superfamily (MFS) profile" evidence="7">
    <location>
        <begin position="51"/>
        <end position="465"/>
    </location>
</feature>
<feature type="transmembrane region" description="Helical" evidence="6">
    <location>
        <begin position="370"/>
        <end position="393"/>
    </location>
</feature>
<feature type="transmembrane region" description="Helical" evidence="6">
    <location>
        <begin position="177"/>
        <end position="199"/>
    </location>
</feature>
<dbReference type="GO" id="GO:0022857">
    <property type="term" value="F:transmembrane transporter activity"/>
    <property type="evidence" value="ECO:0007669"/>
    <property type="project" value="InterPro"/>
</dbReference>
<dbReference type="InterPro" id="IPR020846">
    <property type="entry name" value="MFS_dom"/>
</dbReference>
<dbReference type="RefSeq" id="XP_018281175.1">
    <property type="nucleotide sequence ID" value="XM_018422315.1"/>
</dbReference>
<dbReference type="Proteomes" id="UP000053611">
    <property type="component" value="Unassembled WGS sequence"/>
</dbReference>
<dbReference type="InterPro" id="IPR011701">
    <property type="entry name" value="MFS"/>
</dbReference>
<evidence type="ECO:0000313" key="9">
    <source>
        <dbReference type="Proteomes" id="UP000053611"/>
    </source>
</evidence>
<reference evidence="8 9" key="1">
    <citation type="submission" date="2015-03" db="EMBL/GenBank/DDBJ databases">
        <title>Genomics and transcriptomics of the oil-accumulating basidiomycete yeast T. oleaginosus allow insights into substrate utilization and the diverse evolutionary trajectories of mating systems in fungi.</title>
        <authorList>
            <consortium name="DOE Joint Genome Institute"/>
            <person name="Kourist R."/>
            <person name="Kracht O."/>
            <person name="Bracharz F."/>
            <person name="Lipzen A."/>
            <person name="Nolan M."/>
            <person name="Ohm R."/>
            <person name="Grigoriev I."/>
            <person name="Sun S."/>
            <person name="Heitman J."/>
            <person name="Bruck T."/>
            <person name="Nowrousian M."/>
        </authorList>
    </citation>
    <scope>NUCLEOTIDE SEQUENCE [LARGE SCALE GENOMIC DNA]</scope>
    <source>
        <strain evidence="8 9">IBC0246</strain>
    </source>
</reference>
<dbReference type="InterPro" id="IPR036259">
    <property type="entry name" value="MFS_trans_sf"/>
</dbReference>
<evidence type="ECO:0000313" key="8">
    <source>
        <dbReference type="EMBL" id="KLT44684.1"/>
    </source>
</evidence>
<comment type="subcellular location">
    <subcellularLocation>
        <location evidence="1">Membrane</location>
        <topology evidence="1">Multi-pass membrane protein</topology>
    </subcellularLocation>
</comment>
<proteinExistence type="predicted"/>
<evidence type="ECO:0000256" key="1">
    <source>
        <dbReference type="ARBA" id="ARBA00004141"/>
    </source>
</evidence>
<keyword evidence="9" id="KW-1185">Reference proteome</keyword>
<dbReference type="Gene3D" id="1.20.1250.20">
    <property type="entry name" value="MFS general substrate transporter like domains"/>
    <property type="match status" value="2"/>
</dbReference>
<keyword evidence="5 6" id="KW-0472">Membrane</keyword>
<dbReference type="PANTHER" id="PTHR43791:SF24">
    <property type="entry name" value="NICOTINIC ACID PLASMA MEMBRANE TRANSPORTER"/>
    <property type="match status" value="1"/>
</dbReference>
<dbReference type="Pfam" id="PF07690">
    <property type="entry name" value="MFS_1"/>
    <property type="match status" value="1"/>
</dbReference>
<dbReference type="GeneID" id="28982918"/>
<evidence type="ECO:0000256" key="6">
    <source>
        <dbReference type="SAM" id="Phobius"/>
    </source>
</evidence>
<sequence>MAAKEEQTTIEVVDLDAKGEQSESAHIEALAANELDKDEEKHLVWKLDRHIAPVAMGLYLIAFLDRANIGNAAVGGMTEDLNFPANGLSVATSIFYVTYVIFETPATILLRSLKPKRLIPAVVIIWGGISLANGFCRNYAQVLACRLLLGMCEAALSPCLVLYMTTFYRREELALRLCYLYMSSAISGVLGGLIAAGFLKMDGLQGLRGWQWLYIIEGALTILVGIVVFFCIANTYQSARYLNEREKWMMSVRQAQEAAFNHDDGFSWAEIRKAFTDPVIWLSGFVQLGLDVCLYGYSTFLVVIINQFGFDRIASQGITAPVYFFCALTYLVGALISMRYSVRYFVLLPLAIVTAVGYAVLIGYPPTVGGQLVGCFLAGAGIYICVGLHVTWLGQNVAGFRKRSVSVGLQQTVGNTGGVVAGQIYRSVDKPRYLIGHGVSLAFWVLAIAGMTAEYFIWRSRNAARDRMTAEEKDEVDVAGITGDHHYSFRYAL</sequence>
<feature type="transmembrane region" description="Helical" evidence="6">
    <location>
        <begin position="89"/>
        <end position="110"/>
    </location>
</feature>
<feature type="transmembrane region" description="Helical" evidence="6">
    <location>
        <begin position="433"/>
        <end position="458"/>
    </location>
</feature>
<feature type="transmembrane region" description="Helical" evidence="6">
    <location>
        <begin position="344"/>
        <end position="364"/>
    </location>
</feature>